<sequence length="294" mass="33502">MGNHGGFDLDVMEPFIDDQAKNPRKRQMSKEKRLLANRHERERVRKMNDAYEELRSTIPNYEETRVKTKLELLQIATNYIQTLKEHLQSIINSGYNSRSSINQLIYPPSLGMESNGTSKPGHRNSEYPYPPLFPVPPVPTSQLSLRQFGIHKSSSNRPHFPRSMTSPMVESHENSTHDFCGLFSSSLNDLHLDEDFLYHLQVVITKTDISLNGECIKHTDTFNPFSGSVRRRTKEVVCNLPASLPQDVTDPLKCDGNLADNNYEEAEDDENEEKAASNSDDVDVEESDKNLVKH</sequence>
<dbReference type="PANTHER" id="PTHR19290">
    <property type="entry name" value="BASIC HELIX-LOOP-HELIX PROTEIN NEUROGENIN-RELATED"/>
    <property type="match status" value="1"/>
</dbReference>
<dbReference type="SUPFAM" id="SSF47459">
    <property type="entry name" value="HLH, helix-loop-helix DNA-binding domain"/>
    <property type="match status" value="1"/>
</dbReference>
<gene>
    <name evidence="3" type="ORF">PLOB_00032368</name>
</gene>
<evidence type="ECO:0000313" key="4">
    <source>
        <dbReference type="Proteomes" id="UP001159405"/>
    </source>
</evidence>
<proteinExistence type="predicted"/>
<dbReference type="Pfam" id="PF00010">
    <property type="entry name" value="HLH"/>
    <property type="match status" value="1"/>
</dbReference>
<feature type="non-terminal residue" evidence="3">
    <location>
        <position position="294"/>
    </location>
</feature>
<evidence type="ECO:0000256" key="1">
    <source>
        <dbReference type="SAM" id="MobiDB-lite"/>
    </source>
</evidence>
<dbReference type="EMBL" id="CALNXK010000042">
    <property type="protein sequence ID" value="CAH3126368.1"/>
    <property type="molecule type" value="Genomic_DNA"/>
</dbReference>
<feature type="compositionally biased region" description="Polar residues" evidence="1">
    <location>
        <begin position="152"/>
        <end position="168"/>
    </location>
</feature>
<keyword evidence="4" id="KW-1185">Reference proteome</keyword>
<protein>
    <recommendedName>
        <fullName evidence="2">BHLH domain-containing protein</fullName>
    </recommendedName>
</protein>
<comment type="caution">
    <text evidence="3">The sequence shown here is derived from an EMBL/GenBank/DDBJ whole genome shotgun (WGS) entry which is preliminary data.</text>
</comment>
<organism evidence="3 4">
    <name type="scientific">Porites lobata</name>
    <dbReference type="NCBI Taxonomy" id="104759"/>
    <lineage>
        <taxon>Eukaryota</taxon>
        <taxon>Metazoa</taxon>
        <taxon>Cnidaria</taxon>
        <taxon>Anthozoa</taxon>
        <taxon>Hexacorallia</taxon>
        <taxon>Scleractinia</taxon>
        <taxon>Fungiina</taxon>
        <taxon>Poritidae</taxon>
        <taxon>Porites</taxon>
    </lineage>
</organism>
<feature type="region of interest" description="Disordered" evidence="1">
    <location>
        <begin position="1"/>
        <end position="41"/>
    </location>
</feature>
<dbReference type="InterPro" id="IPR036638">
    <property type="entry name" value="HLH_DNA-bd_sf"/>
</dbReference>
<dbReference type="Proteomes" id="UP001159405">
    <property type="component" value="Unassembled WGS sequence"/>
</dbReference>
<feature type="region of interest" description="Disordered" evidence="1">
    <location>
        <begin position="152"/>
        <end position="171"/>
    </location>
</feature>
<feature type="domain" description="BHLH" evidence="2">
    <location>
        <begin position="31"/>
        <end position="83"/>
    </location>
</feature>
<dbReference type="PROSITE" id="PS50888">
    <property type="entry name" value="BHLH"/>
    <property type="match status" value="1"/>
</dbReference>
<feature type="region of interest" description="Disordered" evidence="1">
    <location>
        <begin position="251"/>
        <end position="294"/>
    </location>
</feature>
<evidence type="ECO:0000313" key="3">
    <source>
        <dbReference type="EMBL" id="CAH3126368.1"/>
    </source>
</evidence>
<dbReference type="InterPro" id="IPR050359">
    <property type="entry name" value="bHLH_transcription_factors"/>
</dbReference>
<dbReference type="InterPro" id="IPR011598">
    <property type="entry name" value="bHLH_dom"/>
</dbReference>
<dbReference type="SMART" id="SM00353">
    <property type="entry name" value="HLH"/>
    <property type="match status" value="1"/>
</dbReference>
<dbReference type="Gene3D" id="4.10.280.10">
    <property type="entry name" value="Helix-loop-helix DNA-binding domain"/>
    <property type="match status" value="1"/>
</dbReference>
<evidence type="ECO:0000259" key="2">
    <source>
        <dbReference type="PROSITE" id="PS50888"/>
    </source>
</evidence>
<name>A0ABN8NZ00_9CNID</name>
<feature type="compositionally biased region" description="Acidic residues" evidence="1">
    <location>
        <begin position="262"/>
        <end position="272"/>
    </location>
</feature>
<feature type="compositionally biased region" description="Basic and acidic residues" evidence="1">
    <location>
        <begin position="28"/>
        <end position="41"/>
    </location>
</feature>
<accession>A0ABN8NZ00</accession>
<reference evidence="3 4" key="1">
    <citation type="submission" date="2022-05" db="EMBL/GenBank/DDBJ databases">
        <authorList>
            <consortium name="Genoscope - CEA"/>
            <person name="William W."/>
        </authorList>
    </citation>
    <scope>NUCLEOTIDE SEQUENCE [LARGE SCALE GENOMIC DNA]</scope>
</reference>